<dbReference type="InterPro" id="IPR036514">
    <property type="entry name" value="SGNH_hydro_sf"/>
</dbReference>
<feature type="region of interest" description="Disordered" evidence="1">
    <location>
        <begin position="587"/>
        <end position="609"/>
    </location>
</feature>
<dbReference type="PANTHER" id="PTHR37981:SF1">
    <property type="entry name" value="SGNH HYDROLASE-TYPE ESTERASE DOMAIN-CONTAINING PROTEIN"/>
    <property type="match status" value="1"/>
</dbReference>
<dbReference type="AlphaFoldDB" id="A0A518H526"/>
<organism evidence="2 3">
    <name type="scientific">Tautonia plasticadhaerens</name>
    <dbReference type="NCBI Taxonomy" id="2527974"/>
    <lineage>
        <taxon>Bacteria</taxon>
        <taxon>Pseudomonadati</taxon>
        <taxon>Planctomycetota</taxon>
        <taxon>Planctomycetia</taxon>
        <taxon>Isosphaerales</taxon>
        <taxon>Isosphaeraceae</taxon>
        <taxon>Tautonia</taxon>
    </lineage>
</organism>
<dbReference type="InterPro" id="IPR037460">
    <property type="entry name" value="SEST-like"/>
</dbReference>
<dbReference type="SUPFAM" id="SSF52266">
    <property type="entry name" value="SGNH hydrolase"/>
    <property type="match status" value="1"/>
</dbReference>
<keyword evidence="3" id="KW-1185">Reference proteome</keyword>
<dbReference type="RefSeq" id="WP_145271859.1">
    <property type="nucleotide sequence ID" value="NZ_CP036426.1"/>
</dbReference>
<dbReference type="OrthoDB" id="7583701at2"/>
<protein>
    <submittedName>
        <fullName evidence="2">Uncharacterized protein</fullName>
    </submittedName>
</protein>
<dbReference type="PANTHER" id="PTHR37981">
    <property type="entry name" value="LIPASE 2"/>
    <property type="match status" value="1"/>
</dbReference>
<reference evidence="2 3" key="1">
    <citation type="submission" date="2019-02" db="EMBL/GenBank/DDBJ databases">
        <title>Deep-cultivation of Planctomycetes and their phenomic and genomic characterization uncovers novel biology.</title>
        <authorList>
            <person name="Wiegand S."/>
            <person name="Jogler M."/>
            <person name="Boedeker C."/>
            <person name="Pinto D."/>
            <person name="Vollmers J."/>
            <person name="Rivas-Marin E."/>
            <person name="Kohn T."/>
            <person name="Peeters S.H."/>
            <person name="Heuer A."/>
            <person name="Rast P."/>
            <person name="Oberbeckmann S."/>
            <person name="Bunk B."/>
            <person name="Jeske O."/>
            <person name="Meyerdierks A."/>
            <person name="Storesund J.E."/>
            <person name="Kallscheuer N."/>
            <person name="Luecker S."/>
            <person name="Lage O.M."/>
            <person name="Pohl T."/>
            <person name="Merkel B.J."/>
            <person name="Hornburger P."/>
            <person name="Mueller R.-W."/>
            <person name="Bruemmer F."/>
            <person name="Labrenz M."/>
            <person name="Spormann A.M."/>
            <person name="Op den Camp H."/>
            <person name="Overmann J."/>
            <person name="Amann R."/>
            <person name="Jetten M.S.M."/>
            <person name="Mascher T."/>
            <person name="Medema M.H."/>
            <person name="Devos D.P."/>
            <person name="Kaster A.-K."/>
            <person name="Ovreas L."/>
            <person name="Rohde M."/>
            <person name="Galperin M.Y."/>
            <person name="Jogler C."/>
        </authorList>
    </citation>
    <scope>NUCLEOTIDE SEQUENCE [LARGE SCALE GENOMIC DNA]</scope>
    <source>
        <strain evidence="2 3">ElP</strain>
    </source>
</reference>
<dbReference type="EMBL" id="CP036426">
    <property type="protein sequence ID" value="QDV35927.1"/>
    <property type="molecule type" value="Genomic_DNA"/>
</dbReference>
<accession>A0A518H526</accession>
<dbReference type="GO" id="GO:0006629">
    <property type="term" value="P:lipid metabolic process"/>
    <property type="evidence" value="ECO:0007669"/>
    <property type="project" value="TreeGrafter"/>
</dbReference>
<sequence>MYPSNRRRSLGRRARWVVEALEPRELLSVGFDYAMAERFGRDLNDNGLIDLPNTATYAQPATLSLSFSVLDDPDPDPETTYSWSMASTAGGDPTVVTRTAAQIASGDLPTTSLPAGVYTTTFERSVGGVVTDRVTQPVGVRDILIVSIGDSYSSGEGNPERVQGLSLPGEFPSGTIPYLLDSDLNQTEPAIAFVAASPFLSQTGEALWSDGADGFYGPTPFGLDMTEDNRQSHRSTAAATAQYALQLERSDPHSSVTFVHVSQSGATTQTTIGAVPAFGLEDPSYRLTPQTELIPAIVGSRTVDQLFISLGGNDVGFTTLAAGLVIGDVTVTDVLGEVSAFAPGQLPAVLSRAQAVISQSTALGLVRAGFNALAALLPAGYGSVQRAIVGSGVAVDATFITEYPDPTRIFKTFANPNTGQPFTIPWWGPAIFDILPPAEVSATESFFVSQSILAPLNALARQGAAANGWTYLTNVADAFTGHGYDAPRSADAIGNLRFLRTARESSLYQGPVGLTGPLHTSGTLHPNALGHQAIKGAIVGDLTPSVAAVGGPGGRFAFAAPRGPRQARHAGLTYAWDFDRLPGQGAFRADADGPRAAITGDDPDPSTRGRVATLRVTNRLGLSTERAVFLPPSRGRSVSGR</sequence>
<dbReference type="KEGG" id="tpla:ElP_38360"/>
<evidence type="ECO:0000313" key="2">
    <source>
        <dbReference type="EMBL" id="QDV35927.1"/>
    </source>
</evidence>
<evidence type="ECO:0000313" key="3">
    <source>
        <dbReference type="Proteomes" id="UP000317835"/>
    </source>
</evidence>
<evidence type="ECO:0000256" key="1">
    <source>
        <dbReference type="SAM" id="MobiDB-lite"/>
    </source>
</evidence>
<gene>
    <name evidence="2" type="ORF">ElP_38360</name>
</gene>
<name>A0A518H526_9BACT</name>
<dbReference type="GO" id="GO:0016788">
    <property type="term" value="F:hydrolase activity, acting on ester bonds"/>
    <property type="evidence" value="ECO:0007669"/>
    <property type="project" value="InterPro"/>
</dbReference>
<proteinExistence type="predicted"/>
<dbReference type="Proteomes" id="UP000317835">
    <property type="component" value="Chromosome"/>
</dbReference>
<dbReference type="Gene3D" id="3.40.50.1110">
    <property type="entry name" value="SGNH hydrolase"/>
    <property type="match status" value="1"/>
</dbReference>